<keyword evidence="1" id="KW-0812">Transmembrane</keyword>
<keyword evidence="3" id="KW-1185">Reference proteome</keyword>
<reference evidence="2 3" key="1">
    <citation type="submission" date="2023-01" db="EMBL/GenBank/DDBJ databases">
        <title>Genomes from the Australian National Cyanobacteria Reference Collection.</title>
        <authorList>
            <person name="Willis A."/>
            <person name="Lee E.M.F."/>
        </authorList>
    </citation>
    <scope>NUCLEOTIDE SEQUENCE [LARGE SCALE GENOMIC DNA]</scope>
    <source>
        <strain evidence="2 3">CS-549</strain>
    </source>
</reference>
<evidence type="ECO:0000313" key="2">
    <source>
        <dbReference type="EMBL" id="MDB9443629.1"/>
    </source>
</evidence>
<dbReference type="EMBL" id="JAQMTI010000256">
    <property type="protein sequence ID" value="MDB9443629.1"/>
    <property type="molecule type" value="Genomic_DNA"/>
</dbReference>
<evidence type="ECO:0000313" key="3">
    <source>
        <dbReference type="Proteomes" id="UP001211711"/>
    </source>
</evidence>
<gene>
    <name evidence="2" type="ORF">PN497_20070</name>
</gene>
<keyword evidence="1" id="KW-0472">Membrane</keyword>
<comment type="caution">
    <text evidence="2">The sequence shown here is derived from an EMBL/GenBank/DDBJ whole genome shotgun (WGS) entry which is preliminary data.</text>
</comment>
<proteinExistence type="predicted"/>
<feature type="transmembrane region" description="Helical" evidence="1">
    <location>
        <begin position="47"/>
        <end position="66"/>
    </location>
</feature>
<organism evidence="2 3">
    <name type="scientific">Sphaerospermopsis kisseleviana CS-549</name>
    <dbReference type="NCBI Taxonomy" id="3021783"/>
    <lineage>
        <taxon>Bacteria</taxon>
        <taxon>Bacillati</taxon>
        <taxon>Cyanobacteriota</taxon>
        <taxon>Cyanophyceae</taxon>
        <taxon>Nostocales</taxon>
        <taxon>Aphanizomenonaceae</taxon>
        <taxon>Sphaerospermopsis</taxon>
        <taxon>Sphaerospermopsis kisseleviana</taxon>
    </lineage>
</organism>
<name>A0ABT4ZWH9_9CYAN</name>
<dbReference type="Proteomes" id="UP001211711">
    <property type="component" value="Unassembled WGS sequence"/>
</dbReference>
<accession>A0ABT4ZWH9</accession>
<sequence>MNISSSLQSRILHNGLNNETWILDDLLFSSRLIVGIETWQNSAIASWVRFLSFLSSLTLFFMVFVCKTTLYI</sequence>
<evidence type="ECO:0000256" key="1">
    <source>
        <dbReference type="SAM" id="Phobius"/>
    </source>
</evidence>
<keyword evidence="1" id="KW-1133">Transmembrane helix</keyword>
<protein>
    <submittedName>
        <fullName evidence="2">Uncharacterized protein</fullName>
    </submittedName>
</protein>